<dbReference type="SUPFAM" id="SSF51735">
    <property type="entry name" value="NAD(P)-binding Rossmann-fold domains"/>
    <property type="match status" value="1"/>
</dbReference>
<dbReference type="PANTHER" id="PTHR43391:SF86">
    <property type="entry name" value="SHORT-CHAIN DEHYDROGENASE_REDUCTASE FAMILY PROTEIN"/>
    <property type="match status" value="1"/>
</dbReference>
<dbReference type="OMA" id="WGPAQVI"/>
<dbReference type="Pfam" id="PF00106">
    <property type="entry name" value="adh_short"/>
    <property type="match status" value="1"/>
</dbReference>
<keyword evidence="5" id="KW-1185">Reference proteome</keyword>
<dbReference type="PRINTS" id="PR00080">
    <property type="entry name" value="SDRFAMILY"/>
</dbReference>
<dbReference type="GO" id="GO:0005829">
    <property type="term" value="C:cytosol"/>
    <property type="evidence" value="ECO:0000318"/>
    <property type="project" value="GO_Central"/>
</dbReference>
<sequence>MVPQIVLITGCSAGIGLATAKRLAFDVDQRYIVIATVIVMSEKAELVAAVGDALDKTVFIRELDVTNDKNISDVVRDVIRVQGRIDILINVAGLAFNEIPERVTREQIDKLFNVNTIGPIRLAQAVLPHMKERQAGKIVTVSSDMSRQAWPYFDIYSATKFGVEGFFEALAASVRAFSIRVCLVEPGPIATGLLGGLQNDMKRLINDETVNEIDHRQLVGLNRDVSDMDKTRSADDVAADLTTRCLDVDEPVLRHLLLEDKFMKEATEVLADLTGERGVAFMRQQLGH</sequence>
<evidence type="ECO:0000256" key="2">
    <source>
        <dbReference type="ARBA" id="ARBA00023002"/>
    </source>
</evidence>
<dbReference type="OrthoDB" id="417891at2759"/>
<accession>A0A7M7GGA6</accession>
<evidence type="ECO:0000313" key="4">
    <source>
        <dbReference type="EnsemblMetazoa" id="XP_003727087"/>
    </source>
</evidence>
<name>A0A7M7GGA6_STRPU</name>
<dbReference type="EnsemblMetazoa" id="XM_775957">
    <property type="protein sequence ID" value="XP_781050"/>
    <property type="gene ID" value="LOC575564"/>
</dbReference>
<dbReference type="InParanoid" id="A0A7M7GGA6"/>
<dbReference type="RefSeq" id="XP_003727087.2">
    <property type="nucleotide sequence ID" value="XM_003727039.3"/>
</dbReference>
<proteinExistence type="inferred from homology"/>
<evidence type="ECO:0000256" key="1">
    <source>
        <dbReference type="ARBA" id="ARBA00006484"/>
    </source>
</evidence>
<dbReference type="GeneID" id="575564"/>
<dbReference type="PANTHER" id="PTHR43391">
    <property type="entry name" value="RETINOL DEHYDROGENASE-RELATED"/>
    <property type="match status" value="1"/>
</dbReference>
<dbReference type="KEGG" id="spu:575564"/>
<evidence type="ECO:0000256" key="3">
    <source>
        <dbReference type="RuleBase" id="RU000363"/>
    </source>
</evidence>
<comment type="similarity">
    <text evidence="1 3">Belongs to the short-chain dehydrogenases/reductases (SDR) family.</text>
</comment>
<keyword evidence="2" id="KW-0560">Oxidoreductase</keyword>
<dbReference type="RefSeq" id="XP_030839173.1">
    <property type="nucleotide sequence ID" value="XM_030983313.1"/>
</dbReference>
<dbReference type="PROSITE" id="PS00061">
    <property type="entry name" value="ADH_SHORT"/>
    <property type="match status" value="1"/>
</dbReference>
<dbReference type="GO" id="GO:0016491">
    <property type="term" value="F:oxidoreductase activity"/>
    <property type="evidence" value="ECO:0000318"/>
    <property type="project" value="GO_Central"/>
</dbReference>
<dbReference type="Gene3D" id="3.40.50.720">
    <property type="entry name" value="NAD(P)-binding Rossmann-like Domain"/>
    <property type="match status" value="1"/>
</dbReference>
<dbReference type="RefSeq" id="XP_781050.2">
    <property type="nucleotide sequence ID" value="XM_775957.5"/>
</dbReference>
<dbReference type="AlphaFoldDB" id="A0A7M7GGA6"/>
<evidence type="ECO:0008006" key="6">
    <source>
        <dbReference type="Google" id="ProtNLM"/>
    </source>
</evidence>
<organism evidence="4 5">
    <name type="scientific">Strongylocentrotus purpuratus</name>
    <name type="common">Purple sea urchin</name>
    <dbReference type="NCBI Taxonomy" id="7668"/>
    <lineage>
        <taxon>Eukaryota</taxon>
        <taxon>Metazoa</taxon>
        <taxon>Echinodermata</taxon>
        <taxon>Eleutherozoa</taxon>
        <taxon>Echinozoa</taxon>
        <taxon>Echinoidea</taxon>
        <taxon>Euechinoidea</taxon>
        <taxon>Echinacea</taxon>
        <taxon>Camarodonta</taxon>
        <taxon>Echinidea</taxon>
        <taxon>Strongylocentrotidae</taxon>
        <taxon>Strongylocentrotus</taxon>
    </lineage>
</organism>
<dbReference type="InterPro" id="IPR020904">
    <property type="entry name" value="Sc_DH/Rdtase_CS"/>
</dbReference>
<dbReference type="Proteomes" id="UP000007110">
    <property type="component" value="Unassembled WGS sequence"/>
</dbReference>
<reference evidence="4" key="2">
    <citation type="submission" date="2021-01" db="UniProtKB">
        <authorList>
            <consortium name="EnsemblMetazoa"/>
        </authorList>
    </citation>
    <scope>IDENTIFICATION</scope>
</reference>
<reference evidence="5" key="1">
    <citation type="submission" date="2015-02" db="EMBL/GenBank/DDBJ databases">
        <title>Genome sequencing for Strongylocentrotus purpuratus.</title>
        <authorList>
            <person name="Murali S."/>
            <person name="Liu Y."/>
            <person name="Vee V."/>
            <person name="English A."/>
            <person name="Wang M."/>
            <person name="Skinner E."/>
            <person name="Han Y."/>
            <person name="Muzny D.M."/>
            <person name="Worley K.C."/>
            <person name="Gibbs R.A."/>
        </authorList>
    </citation>
    <scope>NUCLEOTIDE SEQUENCE</scope>
</reference>
<dbReference type="EnsemblMetazoa" id="XM_030983313">
    <property type="protein sequence ID" value="XP_030839173"/>
    <property type="gene ID" value="LOC575564"/>
</dbReference>
<dbReference type="InterPro" id="IPR036291">
    <property type="entry name" value="NAD(P)-bd_dom_sf"/>
</dbReference>
<dbReference type="InterPro" id="IPR002347">
    <property type="entry name" value="SDR_fam"/>
</dbReference>
<dbReference type="PRINTS" id="PR00081">
    <property type="entry name" value="GDHRDH"/>
</dbReference>
<protein>
    <recommendedName>
        <fullName evidence="6">Retinol dehydrogenase 8</fullName>
    </recommendedName>
</protein>
<evidence type="ECO:0000313" key="5">
    <source>
        <dbReference type="Proteomes" id="UP000007110"/>
    </source>
</evidence>
<dbReference type="EnsemblMetazoa" id="XM_003727039">
    <property type="protein sequence ID" value="XP_003727087"/>
    <property type="gene ID" value="LOC575564"/>
</dbReference>